<dbReference type="SUPFAM" id="SSF51445">
    <property type="entry name" value="(Trans)glycosidases"/>
    <property type="match status" value="1"/>
</dbReference>
<sequence length="493" mass="57320">MISFKCQYVFTLACLLLPVCVLSSKKTELLNKNTFPEDFLFGVSTSAYQTEGGYNANGKGQSIWDYYTKKYPKKFHNSSNGNVACDSFKKFKEDVQLVKNLGVHFYRFSIAWSRILPDGFSHNVNKDGLRYYNDLINELLAKGIQPMVTMYHYDLPMTLQEIGGWTNPYLAYYFEDYARILYSYFGDRVKHWITLNGACPGYGDDVNPPFLNHSGIANYLCIHVTRLAHAKAYHLYDNEFRSLQKGKVGIVIEGNWYEAGSFAVEDIEAAERMREFKIGLYANPIFYVEGDYPLTVRQRVGNVSRQEGYLQSRLPIFSPPRSRICTGYNVKEDTSERTSVEKDMRVRLYQDDEWPKSGSNWLRVEPTGLRKALRWIRDKYEDPDIIITENGFSDKGETNDINRIKYYQKYLSSLLEAIHEDEVKVKAFAAWSLLDNFEWISGYSEKFGLYHVNFSDPKRKRTAKKSVEWYKNVITHRRIVDIKEISSRLKGDL</sequence>
<feature type="active site" description="Nucleophile" evidence="7">
    <location>
        <position position="389"/>
    </location>
</feature>
<evidence type="ECO:0000256" key="7">
    <source>
        <dbReference type="PROSITE-ProRule" id="PRU10055"/>
    </source>
</evidence>
<comment type="similarity">
    <text evidence="1 8">Belongs to the glycosyl hydrolase 1 family.</text>
</comment>
<evidence type="ECO:0000313" key="11">
    <source>
        <dbReference type="EMBL" id="KAJ8932965.1"/>
    </source>
</evidence>
<dbReference type="AlphaFoldDB" id="A0AAV8X224"/>
<dbReference type="Pfam" id="PF00232">
    <property type="entry name" value="Glyco_hydro_1"/>
    <property type="match status" value="1"/>
</dbReference>
<comment type="caution">
    <text evidence="11">The sequence shown here is derived from an EMBL/GenBank/DDBJ whole genome shotgun (WGS) entry which is preliminary data.</text>
</comment>
<dbReference type="FunFam" id="3.20.20.80:FF:000013">
    <property type="entry name" value="lactase-phlorizin hydrolase"/>
    <property type="match status" value="1"/>
</dbReference>
<dbReference type="Proteomes" id="UP001162162">
    <property type="component" value="Unassembled WGS sequence"/>
</dbReference>
<evidence type="ECO:0000256" key="4">
    <source>
        <dbReference type="ARBA" id="ARBA00022801"/>
    </source>
</evidence>
<dbReference type="InterPro" id="IPR033132">
    <property type="entry name" value="GH_1_N_CS"/>
</dbReference>
<evidence type="ECO:0000256" key="9">
    <source>
        <dbReference type="RuleBase" id="RU004468"/>
    </source>
</evidence>
<evidence type="ECO:0000256" key="6">
    <source>
        <dbReference type="ARBA" id="ARBA00023295"/>
    </source>
</evidence>
<comment type="subunit">
    <text evidence="2">Homodimer.</text>
</comment>
<dbReference type="GO" id="GO:0008422">
    <property type="term" value="F:beta-glucosidase activity"/>
    <property type="evidence" value="ECO:0007669"/>
    <property type="project" value="TreeGrafter"/>
</dbReference>
<evidence type="ECO:0000256" key="2">
    <source>
        <dbReference type="ARBA" id="ARBA00011738"/>
    </source>
</evidence>
<dbReference type="InterPro" id="IPR001360">
    <property type="entry name" value="Glyco_hydro_1"/>
</dbReference>
<keyword evidence="6 9" id="KW-0326">Glycosidase</keyword>
<protein>
    <recommendedName>
        <fullName evidence="3">beta-glucosidase</fullName>
        <ecNumber evidence="3">3.2.1.21</ecNumber>
    </recommendedName>
</protein>
<keyword evidence="4 9" id="KW-0378">Hydrolase</keyword>
<feature type="signal peptide" evidence="10">
    <location>
        <begin position="1"/>
        <end position="23"/>
    </location>
</feature>
<keyword evidence="5" id="KW-0325">Glycoprotein</keyword>
<dbReference type="InterPro" id="IPR018120">
    <property type="entry name" value="Glyco_hydro_1_AS"/>
</dbReference>
<dbReference type="EC" id="3.2.1.21" evidence="3"/>
<dbReference type="GO" id="GO:0005975">
    <property type="term" value="P:carbohydrate metabolic process"/>
    <property type="evidence" value="ECO:0007669"/>
    <property type="project" value="InterPro"/>
</dbReference>
<name>A0AAV8X224_9CUCU</name>
<evidence type="ECO:0000256" key="3">
    <source>
        <dbReference type="ARBA" id="ARBA00012744"/>
    </source>
</evidence>
<keyword evidence="10" id="KW-0732">Signal</keyword>
<dbReference type="InterPro" id="IPR017853">
    <property type="entry name" value="GH"/>
</dbReference>
<reference evidence="11" key="1">
    <citation type="journal article" date="2023" name="Insect Mol. Biol.">
        <title>Genome sequencing provides insights into the evolution of gene families encoding plant cell wall-degrading enzymes in longhorned beetles.</title>
        <authorList>
            <person name="Shin N.R."/>
            <person name="Okamura Y."/>
            <person name="Kirsch R."/>
            <person name="Pauchet Y."/>
        </authorList>
    </citation>
    <scope>NUCLEOTIDE SEQUENCE</scope>
    <source>
        <strain evidence="11">AMC_N1</strain>
    </source>
</reference>
<dbReference type="PROSITE" id="PS00653">
    <property type="entry name" value="GLYCOSYL_HYDROL_F1_2"/>
    <property type="match status" value="1"/>
</dbReference>
<dbReference type="PRINTS" id="PR00131">
    <property type="entry name" value="GLHYDRLASE1"/>
</dbReference>
<evidence type="ECO:0000256" key="10">
    <source>
        <dbReference type="SAM" id="SignalP"/>
    </source>
</evidence>
<dbReference type="Gene3D" id="3.20.20.80">
    <property type="entry name" value="Glycosidases"/>
    <property type="match status" value="1"/>
</dbReference>
<accession>A0AAV8X224</accession>
<dbReference type="PANTHER" id="PTHR10353:SF36">
    <property type="entry name" value="LP05116P"/>
    <property type="match status" value="1"/>
</dbReference>
<gene>
    <name evidence="11" type="ORF">NQ318_004476</name>
</gene>
<keyword evidence="12" id="KW-1185">Reference proteome</keyword>
<dbReference type="PROSITE" id="PS00572">
    <property type="entry name" value="GLYCOSYL_HYDROL_F1_1"/>
    <property type="match status" value="1"/>
</dbReference>
<organism evidence="11 12">
    <name type="scientific">Aromia moschata</name>
    <dbReference type="NCBI Taxonomy" id="1265417"/>
    <lineage>
        <taxon>Eukaryota</taxon>
        <taxon>Metazoa</taxon>
        <taxon>Ecdysozoa</taxon>
        <taxon>Arthropoda</taxon>
        <taxon>Hexapoda</taxon>
        <taxon>Insecta</taxon>
        <taxon>Pterygota</taxon>
        <taxon>Neoptera</taxon>
        <taxon>Endopterygota</taxon>
        <taxon>Coleoptera</taxon>
        <taxon>Polyphaga</taxon>
        <taxon>Cucujiformia</taxon>
        <taxon>Chrysomeloidea</taxon>
        <taxon>Cerambycidae</taxon>
        <taxon>Cerambycinae</taxon>
        <taxon>Callichromatini</taxon>
        <taxon>Aromia</taxon>
    </lineage>
</organism>
<feature type="chain" id="PRO_5043809996" description="beta-glucosidase" evidence="10">
    <location>
        <begin position="24"/>
        <end position="493"/>
    </location>
</feature>
<evidence type="ECO:0000256" key="8">
    <source>
        <dbReference type="RuleBase" id="RU003690"/>
    </source>
</evidence>
<evidence type="ECO:0000256" key="5">
    <source>
        <dbReference type="ARBA" id="ARBA00023180"/>
    </source>
</evidence>
<proteinExistence type="inferred from homology"/>
<dbReference type="PANTHER" id="PTHR10353">
    <property type="entry name" value="GLYCOSYL HYDROLASE"/>
    <property type="match status" value="1"/>
</dbReference>
<evidence type="ECO:0000256" key="1">
    <source>
        <dbReference type="ARBA" id="ARBA00010838"/>
    </source>
</evidence>
<dbReference type="EMBL" id="JAPWTK010001329">
    <property type="protein sequence ID" value="KAJ8932965.1"/>
    <property type="molecule type" value="Genomic_DNA"/>
</dbReference>
<evidence type="ECO:0000313" key="12">
    <source>
        <dbReference type="Proteomes" id="UP001162162"/>
    </source>
</evidence>